<dbReference type="HOGENOM" id="CLU_015495_4_0_1"/>
<dbReference type="PROSITE" id="PS51358">
    <property type="entry name" value="NOP"/>
    <property type="match status" value="1"/>
</dbReference>
<dbReference type="EMBL" id="GL870880">
    <property type="protein sequence ID" value="EIJ87838.1"/>
    <property type="molecule type" value="Genomic_DNA"/>
</dbReference>
<dbReference type="FunCoup" id="I3EF41">
    <property type="interactions" value="348"/>
</dbReference>
<dbReference type="InterPro" id="IPR045056">
    <property type="entry name" value="Nop56/Nop58"/>
</dbReference>
<keyword evidence="4" id="KW-0539">Nucleus</keyword>
<reference evidence="7" key="1">
    <citation type="submission" date="2011-01" db="EMBL/GenBank/DDBJ databases">
        <title>The Genome Sequence of Nematocida parisii strain ERTm3.</title>
        <authorList>
            <consortium name="The Broad Institute Genome Sequencing Platform"/>
            <consortium name="The Broad Institute Genome Sequencing Center for Infectious Disease"/>
            <person name="Cuomo C."/>
            <person name="Troemel E."/>
            <person name="Young S.K."/>
            <person name="Zeng Q."/>
            <person name="Gargeya S."/>
            <person name="Fitzgerald M."/>
            <person name="Haas B."/>
            <person name="Abouelleil A."/>
            <person name="Alvarado L."/>
            <person name="Arachchi H.M."/>
            <person name="Berlin A."/>
            <person name="Chapman S.B."/>
            <person name="Gearin G."/>
            <person name="Goldberg J."/>
            <person name="Griggs A."/>
            <person name="Gujja S."/>
            <person name="Hansen M."/>
            <person name="Heiman D."/>
            <person name="Howarth C."/>
            <person name="Larimer J."/>
            <person name="Lui A."/>
            <person name="MacDonald P.J.P."/>
            <person name="McCowen C."/>
            <person name="Montmayeur A."/>
            <person name="Murphy C."/>
            <person name="Neiman D."/>
            <person name="Pearson M."/>
            <person name="Priest M."/>
            <person name="Roberts A."/>
            <person name="Saif S."/>
            <person name="Shea T."/>
            <person name="Sisk P."/>
            <person name="Stolte C."/>
            <person name="Sykes S."/>
            <person name="Wortman J."/>
            <person name="Nusbaum C."/>
            <person name="Birren B."/>
        </authorList>
    </citation>
    <scope>NUCLEOTIDE SEQUENCE</scope>
    <source>
        <strain evidence="7">ERTm3</strain>
    </source>
</reference>
<dbReference type="FunFam" id="1.10.246.90:FF:000001">
    <property type="entry name" value="Nucleolar protein 56"/>
    <property type="match status" value="1"/>
</dbReference>
<dbReference type="STRING" id="935791.I3EF41"/>
<dbReference type="SMART" id="SM00931">
    <property type="entry name" value="NOSIC"/>
    <property type="match status" value="1"/>
</dbReference>
<dbReference type="SUPFAM" id="SSF89124">
    <property type="entry name" value="Nop domain"/>
    <property type="match status" value="1"/>
</dbReference>
<dbReference type="PANTHER" id="PTHR10894:SF0">
    <property type="entry name" value="NUCLEOLAR PROTEIN 56"/>
    <property type="match status" value="1"/>
</dbReference>
<evidence type="ECO:0000256" key="5">
    <source>
        <dbReference type="ARBA" id="ARBA00040742"/>
    </source>
</evidence>
<comment type="subcellular location">
    <subcellularLocation>
        <location evidence="1">Nucleus</location>
        <location evidence="1">Nucleolus</location>
    </subcellularLocation>
</comment>
<evidence type="ECO:0000256" key="4">
    <source>
        <dbReference type="ARBA" id="ARBA00023242"/>
    </source>
</evidence>
<evidence type="ECO:0000313" key="8">
    <source>
        <dbReference type="Proteomes" id="UP000002872"/>
    </source>
</evidence>
<dbReference type="PANTHER" id="PTHR10894">
    <property type="entry name" value="NUCLEOLAR PROTEIN 5 NUCLEOLAR PROTEIN NOP5 NOP58"/>
    <property type="match status" value="1"/>
</dbReference>
<dbReference type="GO" id="GO:0032040">
    <property type="term" value="C:small-subunit processome"/>
    <property type="evidence" value="ECO:0007669"/>
    <property type="project" value="InterPro"/>
</dbReference>
<dbReference type="VEuPathDB" id="MicrosporidiaDB:NEQG_01910"/>
<dbReference type="InterPro" id="IPR012974">
    <property type="entry name" value="NOP58/56_N"/>
</dbReference>
<evidence type="ECO:0000256" key="1">
    <source>
        <dbReference type="ARBA" id="ARBA00004604"/>
    </source>
</evidence>
<gene>
    <name evidence="7" type="ORF">NEQG_01910</name>
</gene>
<dbReference type="Pfam" id="PF01798">
    <property type="entry name" value="Nop"/>
    <property type="match status" value="1"/>
</dbReference>
<evidence type="ECO:0000256" key="2">
    <source>
        <dbReference type="ARBA" id="ARBA00009211"/>
    </source>
</evidence>
<dbReference type="OMA" id="SKCAIAS"/>
<dbReference type="Gene3D" id="1.10.246.90">
    <property type="entry name" value="Nop domain"/>
    <property type="match status" value="1"/>
</dbReference>
<evidence type="ECO:0000313" key="7">
    <source>
        <dbReference type="EMBL" id="EIJ87838.1"/>
    </source>
</evidence>
<dbReference type="OrthoDB" id="6780543at2759"/>
<dbReference type="InterPro" id="IPR012976">
    <property type="entry name" value="NOSIC"/>
</dbReference>
<name>I3EF41_NEMP3</name>
<keyword evidence="8" id="KW-1185">Reference proteome</keyword>
<dbReference type="GO" id="GO:0042254">
    <property type="term" value="P:ribosome biogenesis"/>
    <property type="evidence" value="ECO:0007669"/>
    <property type="project" value="UniProtKB-KW"/>
</dbReference>
<dbReference type="GO" id="GO:0030515">
    <property type="term" value="F:snoRNA binding"/>
    <property type="evidence" value="ECO:0007669"/>
    <property type="project" value="InterPro"/>
</dbReference>
<dbReference type="InterPro" id="IPR042239">
    <property type="entry name" value="Nop_C"/>
</dbReference>
<dbReference type="Proteomes" id="UP000002872">
    <property type="component" value="Unassembled WGS sequence"/>
</dbReference>
<evidence type="ECO:0000256" key="3">
    <source>
        <dbReference type="ARBA" id="ARBA00022517"/>
    </source>
</evidence>
<organism evidence="7 8">
    <name type="scientific">Nematocida parisii (strain ERTm3)</name>
    <name type="common">Nematode killer fungus</name>
    <dbReference type="NCBI Taxonomy" id="935791"/>
    <lineage>
        <taxon>Eukaryota</taxon>
        <taxon>Fungi</taxon>
        <taxon>Fungi incertae sedis</taxon>
        <taxon>Microsporidia</taxon>
        <taxon>Nematocida</taxon>
    </lineage>
</organism>
<protein>
    <recommendedName>
        <fullName evidence="5">Nucleolar protein 56</fullName>
    </recommendedName>
</protein>
<feature type="domain" description="Nop" evidence="6">
    <location>
        <begin position="273"/>
        <end position="391"/>
    </location>
</feature>
<dbReference type="GO" id="GO:0031428">
    <property type="term" value="C:box C/D methylation guide snoRNP complex"/>
    <property type="evidence" value="ECO:0007669"/>
    <property type="project" value="InterPro"/>
</dbReference>
<dbReference type="InParanoid" id="I3EF41"/>
<dbReference type="Pfam" id="PF08156">
    <property type="entry name" value="NOP5NT"/>
    <property type="match status" value="1"/>
</dbReference>
<proteinExistence type="inferred from homology"/>
<sequence length="417" mass="46544">MAHVLVEHSVGYLLVQENGLDSVALKETLKSAKTLGDFKKAFKLCGTLVYFDPQDALEQLEASSEGRVTQKLREFLQINEVKVLAADKVYAHAMKELGIKLVDEESSLELIRALRKNADELFSVEFNRVQKSQVSLAHAISRKKIQYDTAREDHAVMQCISMLDDMTVDINDYFMRIKEMYSWHFPELIDICKEQIEYLGAVGVVGNRETANKEDINKLENGQAIIDAMENSIGGEMTEEDLAMIMDMSSVVVEKIDLYTQALQHLEKRLATVAPNLTALVGKMVAARLILKAGGLSKLALCPSSTIQVLGAEKALFRAMKSKSKTPKYGLIFNSSFINSTAPKMRGRVSRYLSSKCAIASRIDCYSDKVTDAYGIAMKNMVEERAKGKSTHHMPTDTVLQKVSEQLRKEECATSHN</sequence>
<accession>I3EF41</accession>
<dbReference type="InterPro" id="IPR002687">
    <property type="entry name" value="Nop_dom"/>
</dbReference>
<evidence type="ECO:0000259" key="6">
    <source>
        <dbReference type="PROSITE" id="PS51358"/>
    </source>
</evidence>
<dbReference type="InterPro" id="IPR036070">
    <property type="entry name" value="Nop_dom_sf"/>
</dbReference>
<dbReference type="Gene3D" id="1.10.287.4070">
    <property type="match status" value="1"/>
</dbReference>
<keyword evidence="3" id="KW-0690">Ribosome biogenesis</keyword>
<dbReference type="AlphaFoldDB" id="I3EF41"/>
<comment type="similarity">
    <text evidence="2">Belongs to the NOP5/NOP56 family.</text>
</comment>